<dbReference type="AlphaFoldDB" id="A0A9P6MAR8"/>
<protein>
    <submittedName>
        <fullName evidence="2">Uncharacterized protein</fullName>
    </submittedName>
</protein>
<evidence type="ECO:0000313" key="3">
    <source>
        <dbReference type="Proteomes" id="UP000749646"/>
    </source>
</evidence>
<feature type="coiled-coil region" evidence="1">
    <location>
        <begin position="119"/>
        <end position="164"/>
    </location>
</feature>
<dbReference type="EMBL" id="JAAAHW010003246">
    <property type="protein sequence ID" value="KAF9986214.1"/>
    <property type="molecule type" value="Genomic_DNA"/>
</dbReference>
<organism evidence="2 3">
    <name type="scientific">Modicella reniformis</name>
    <dbReference type="NCBI Taxonomy" id="1440133"/>
    <lineage>
        <taxon>Eukaryota</taxon>
        <taxon>Fungi</taxon>
        <taxon>Fungi incertae sedis</taxon>
        <taxon>Mucoromycota</taxon>
        <taxon>Mortierellomycotina</taxon>
        <taxon>Mortierellomycetes</taxon>
        <taxon>Mortierellales</taxon>
        <taxon>Mortierellaceae</taxon>
        <taxon>Modicella</taxon>
    </lineage>
</organism>
<evidence type="ECO:0000256" key="1">
    <source>
        <dbReference type="SAM" id="Coils"/>
    </source>
</evidence>
<accession>A0A9P6MAR8</accession>
<gene>
    <name evidence="2" type="ORF">BGZ65_008460</name>
</gene>
<sequence length="280" mass="32540">MSSTQKCTVGDCKLKLDGLPKNTITKHRQEYHANEFTMLVGEDIRLTFKRWKDGMYRCQCCKRYDNMSAFKYHLALRRRFNNASKNEGCRYGKRVTDMIAEGMDPSTKYLEVNTPFPTKRKADEELSEALTLVKQLKESIEEQGETMKTKLDEYESKIDEHNATFNSRLDKDRATFNRLDKDRATINIKLGDHISKLEARNKAQQKKIQEQDLQLAEHEKGIADLREQMTTLSKDNDKLWKTVKGTQPVFLIFEVMTSKLSYTNTNNPSYILTLRNGITT</sequence>
<reference evidence="2" key="1">
    <citation type="journal article" date="2020" name="Fungal Divers.">
        <title>Resolving the Mortierellaceae phylogeny through synthesis of multi-gene phylogenetics and phylogenomics.</title>
        <authorList>
            <person name="Vandepol N."/>
            <person name="Liber J."/>
            <person name="Desiro A."/>
            <person name="Na H."/>
            <person name="Kennedy M."/>
            <person name="Barry K."/>
            <person name="Grigoriev I.V."/>
            <person name="Miller A.N."/>
            <person name="O'Donnell K."/>
            <person name="Stajich J.E."/>
            <person name="Bonito G."/>
        </authorList>
    </citation>
    <scope>NUCLEOTIDE SEQUENCE</scope>
    <source>
        <strain evidence="2">MES-2147</strain>
    </source>
</reference>
<name>A0A9P6MAR8_9FUNG</name>
<comment type="caution">
    <text evidence="2">The sequence shown here is derived from an EMBL/GenBank/DDBJ whole genome shotgun (WGS) entry which is preliminary data.</text>
</comment>
<dbReference type="Proteomes" id="UP000749646">
    <property type="component" value="Unassembled WGS sequence"/>
</dbReference>
<feature type="coiled-coil region" evidence="1">
    <location>
        <begin position="194"/>
        <end position="235"/>
    </location>
</feature>
<keyword evidence="1" id="KW-0175">Coiled coil</keyword>
<keyword evidence="3" id="KW-1185">Reference proteome</keyword>
<evidence type="ECO:0000313" key="2">
    <source>
        <dbReference type="EMBL" id="KAF9986214.1"/>
    </source>
</evidence>
<proteinExistence type="predicted"/>